<organism evidence="2 3">
    <name type="scientific">Nesidiocoris tenuis</name>
    <dbReference type="NCBI Taxonomy" id="355587"/>
    <lineage>
        <taxon>Eukaryota</taxon>
        <taxon>Metazoa</taxon>
        <taxon>Ecdysozoa</taxon>
        <taxon>Arthropoda</taxon>
        <taxon>Hexapoda</taxon>
        <taxon>Insecta</taxon>
        <taxon>Pterygota</taxon>
        <taxon>Neoptera</taxon>
        <taxon>Paraneoptera</taxon>
        <taxon>Hemiptera</taxon>
        <taxon>Heteroptera</taxon>
        <taxon>Panheteroptera</taxon>
        <taxon>Cimicomorpha</taxon>
        <taxon>Miridae</taxon>
        <taxon>Dicyphina</taxon>
        <taxon>Nesidiocoris</taxon>
    </lineage>
</organism>
<feature type="region of interest" description="Disordered" evidence="1">
    <location>
        <begin position="235"/>
        <end position="271"/>
    </location>
</feature>
<reference evidence="2 3" key="1">
    <citation type="submission" date="2020-02" db="EMBL/GenBank/DDBJ databases">
        <authorList>
            <person name="Ferguson B K."/>
        </authorList>
    </citation>
    <scope>NUCLEOTIDE SEQUENCE [LARGE SCALE GENOMIC DNA]</scope>
</reference>
<feature type="compositionally biased region" description="Basic and acidic residues" evidence="1">
    <location>
        <begin position="245"/>
        <end position="262"/>
    </location>
</feature>
<proteinExistence type="predicted"/>
<accession>A0A6H5G5D3</accession>
<feature type="region of interest" description="Disordered" evidence="1">
    <location>
        <begin position="200"/>
        <end position="223"/>
    </location>
</feature>
<protein>
    <submittedName>
        <fullName evidence="2">Uncharacterized protein</fullName>
    </submittedName>
</protein>
<feature type="compositionally biased region" description="Low complexity" evidence="1">
    <location>
        <begin position="206"/>
        <end position="219"/>
    </location>
</feature>
<feature type="non-terminal residue" evidence="2">
    <location>
        <position position="290"/>
    </location>
</feature>
<evidence type="ECO:0000313" key="3">
    <source>
        <dbReference type="Proteomes" id="UP000479000"/>
    </source>
</evidence>
<name>A0A6H5G5D3_9HEMI</name>
<keyword evidence="3" id="KW-1185">Reference proteome</keyword>
<evidence type="ECO:0000256" key="1">
    <source>
        <dbReference type="SAM" id="MobiDB-lite"/>
    </source>
</evidence>
<dbReference type="Proteomes" id="UP000479000">
    <property type="component" value="Unassembled WGS sequence"/>
</dbReference>
<dbReference type="AlphaFoldDB" id="A0A6H5G5D3"/>
<gene>
    <name evidence="2" type="ORF">NTEN_LOCUS3769</name>
</gene>
<sequence>MKINPSFEGRKIRLRNAPLRRLRIHEHVPRQERFQMKPEFQEKLFRANVLFLPPVIITKGPKCPLIKQWRFWVFAIGDKTHFFSKYNRQNLIFSLAGIHLEASKIVSSGKFDILLTFFFNSFARIAFEHENSKRIIQLLDHAVRLGNIRAIHISMVVFLCAIFKNLGVINSDVETEGSTTAPLSSAVGGLGAGRIPREAVADEGASPSPTSPTSPNNTTAEKPQDKIFKISLDSVNSPSPPTLVNHKDAAKQAKENETKEEIYAQPGQSQSFQWFADEAELHRCSDEKIR</sequence>
<dbReference type="EMBL" id="CADCXU010005836">
    <property type="protein sequence ID" value="CAA9997467.1"/>
    <property type="molecule type" value="Genomic_DNA"/>
</dbReference>
<dbReference type="OrthoDB" id="10623943at2759"/>
<evidence type="ECO:0000313" key="2">
    <source>
        <dbReference type="EMBL" id="CAA9997467.1"/>
    </source>
</evidence>